<dbReference type="InterPro" id="IPR001610">
    <property type="entry name" value="PAC"/>
</dbReference>
<feature type="region of interest" description="Disordered" evidence="15">
    <location>
        <begin position="1"/>
        <end position="21"/>
    </location>
</feature>
<dbReference type="InterPro" id="IPR036890">
    <property type="entry name" value="HATPase_C_sf"/>
</dbReference>
<dbReference type="Pfam" id="PF08447">
    <property type="entry name" value="PAS_3"/>
    <property type="match status" value="2"/>
</dbReference>
<feature type="modified residue" description="4-aspartylphosphate" evidence="14">
    <location>
        <position position="725"/>
    </location>
</feature>
<dbReference type="EC" id="2.7.13.3" evidence="3"/>
<keyword evidence="10" id="KW-0547">Nucleotide-binding</keyword>
<dbReference type="PROSITE" id="PS50109">
    <property type="entry name" value="HIS_KIN"/>
    <property type="match status" value="1"/>
</dbReference>
<dbReference type="Gene3D" id="3.30.565.10">
    <property type="entry name" value="Histidine kinase-like ATPase, C-terminal domain"/>
    <property type="match status" value="1"/>
</dbReference>
<dbReference type="CDD" id="cd00130">
    <property type="entry name" value="PAS"/>
    <property type="match status" value="3"/>
</dbReference>
<keyword evidence="4" id="KW-1003">Cell membrane</keyword>
<evidence type="ECO:0000256" key="10">
    <source>
        <dbReference type="ARBA" id="ARBA00022741"/>
    </source>
</evidence>
<reference evidence="19 20" key="2">
    <citation type="submission" date="2018-12" db="EMBL/GenBank/DDBJ databases">
        <title>Rhizobacter gummiphilus sp. nov., a rubber-degrading bacterium isolated from the soil of a botanical garden in Japan.</title>
        <authorList>
            <person name="Shunsuke S.S."/>
        </authorList>
    </citation>
    <scope>NUCLEOTIDE SEQUENCE [LARGE SCALE GENOMIC DNA]</scope>
    <source>
        <strain evidence="19 20">S-16</strain>
    </source>
</reference>
<dbReference type="EMBL" id="QUSW01000002">
    <property type="protein sequence ID" value="RQP25175.1"/>
    <property type="molecule type" value="Genomic_DNA"/>
</dbReference>
<dbReference type="Gene3D" id="2.10.70.100">
    <property type="match status" value="3"/>
</dbReference>
<evidence type="ECO:0000313" key="19">
    <source>
        <dbReference type="EMBL" id="RQP25175.1"/>
    </source>
</evidence>
<evidence type="ECO:0000256" key="12">
    <source>
        <dbReference type="ARBA" id="ARBA00022989"/>
    </source>
</evidence>
<evidence type="ECO:0000256" key="7">
    <source>
        <dbReference type="ARBA" id="ARBA00022679"/>
    </source>
</evidence>
<dbReference type="PROSITE" id="PS50113">
    <property type="entry name" value="PAC"/>
    <property type="match status" value="3"/>
</dbReference>
<dbReference type="PANTHER" id="PTHR43047">
    <property type="entry name" value="TWO-COMPONENT HISTIDINE PROTEIN KINASE"/>
    <property type="match status" value="1"/>
</dbReference>
<dbReference type="Gene3D" id="3.40.50.2300">
    <property type="match status" value="1"/>
</dbReference>
<evidence type="ECO:0000256" key="8">
    <source>
        <dbReference type="ARBA" id="ARBA00022692"/>
    </source>
</evidence>
<dbReference type="Pfam" id="PF02518">
    <property type="entry name" value="HATPase_c"/>
    <property type="match status" value="1"/>
</dbReference>
<comment type="subcellular location">
    <subcellularLocation>
        <location evidence="2">Cell inner membrane</location>
        <topology evidence="2">Multi-pass membrane protein</topology>
    </subcellularLocation>
</comment>
<evidence type="ECO:0000259" key="18">
    <source>
        <dbReference type="PROSITE" id="PS50113"/>
    </source>
</evidence>
<dbReference type="InterPro" id="IPR000700">
    <property type="entry name" value="PAS-assoc_C"/>
</dbReference>
<feature type="domain" description="PAC" evidence="18">
    <location>
        <begin position="108"/>
        <end position="160"/>
    </location>
</feature>
<comment type="catalytic activity">
    <reaction evidence="1">
        <text>ATP + protein L-histidine = ADP + protein N-phospho-L-histidine.</text>
        <dbReference type="EC" id="2.7.13.3"/>
    </reaction>
</comment>
<dbReference type="SMART" id="SM00387">
    <property type="entry name" value="HATPase_c"/>
    <property type="match status" value="1"/>
</dbReference>
<dbReference type="GO" id="GO:0000166">
    <property type="term" value="F:nucleotide binding"/>
    <property type="evidence" value="ECO:0007669"/>
    <property type="project" value="UniProtKB-KW"/>
</dbReference>
<feature type="domain" description="PAC" evidence="18">
    <location>
        <begin position="238"/>
        <end position="288"/>
    </location>
</feature>
<dbReference type="PROSITE" id="PS50110">
    <property type="entry name" value="RESPONSE_REGULATORY"/>
    <property type="match status" value="1"/>
</dbReference>
<keyword evidence="8" id="KW-0812">Transmembrane</keyword>
<comment type="caution">
    <text evidence="19">The sequence shown here is derived from an EMBL/GenBank/DDBJ whole genome shotgun (WGS) entry which is preliminary data.</text>
</comment>
<keyword evidence="9" id="KW-0677">Repeat</keyword>
<name>A0A3N7K2L5_9BURK</name>
<dbReference type="InterPro" id="IPR000014">
    <property type="entry name" value="PAS"/>
</dbReference>
<keyword evidence="20" id="KW-1185">Reference proteome</keyword>
<protein>
    <recommendedName>
        <fullName evidence="3">histidine kinase</fullName>
        <ecNumber evidence="3">2.7.13.3</ecNumber>
    </recommendedName>
</protein>
<evidence type="ECO:0000256" key="9">
    <source>
        <dbReference type="ARBA" id="ARBA00022737"/>
    </source>
</evidence>
<dbReference type="InterPro" id="IPR011006">
    <property type="entry name" value="CheY-like_superfamily"/>
</dbReference>
<keyword evidence="6 14" id="KW-0597">Phosphoprotein</keyword>
<dbReference type="InterPro" id="IPR013767">
    <property type="entry name" value="PAS_fold"/>
</dbReference>
<evidence type="ECO:0000256" key="5">
    <source>
        <dbReference type="ARBA" id="ARBA00022519"/>
    </source>
</evidence>
<accession>A0A3N7K2L5</accession>
<dbReference type="Gene3D" id="3.30.450.20">
    <property type="entry name" value="PAS domain"/>
    <property type="match status" value="3"/>
</dbReference>
<evidence type="ECO:0000256" key="15">
    <source>
        <dbReference type="SAM" id="MobiDB-lite"/>
    </source>
</evidence>
<evidence type="ECO:0000259" key="17">
    <source>
        <dbReference type="PROSITE" id="PS50110"/>
    </source>
</evidence>
<evidence type="ECO:0000259" key="16">
    <source>
        <dbReference type="PROSITE" id="PS50109"/>
    </source>
</evidence>
<evidence type="ECO:0000256" key="3">
    <source>
        <dbReference type="ARBA" id="ARBA00012438"/>
    </source>
</evidence>
<keyword evidence="5" id="KW-0997">Cell inner membrane</keyword>
<dbReference type="InterPro" id="IPR035965">
    <property type="entry name" value="PAS-like_dom_sf"/>
</dbReference>
<dbReference type="Pfam" id="PF00072">
    <property type="entry name" value="Response_reg"/>
    <property type="match status" value="1"/>
</dbReference>
<organism evidence="19 20">
    <name type="scientific">Piscinibacter terrae</name>
    <dbReference type="NCBI Taxonomy" id="2496871"/>
    <lineage>
        <taxon>Bacteria</taxon>
        <taxon>Pseudomonadati</taxon>
        <taxon>Pseudomonadota</taxon>
        <taxon>Betaproteobacteria</taxon>
        <taxon>Burkholderiales</taxon>
        <taxon>Sphaerotilaceae</taxon>
        <taxon>Piscinibacter</taxon>
    </lineage>
</organism>
<sequence length="797" mass="88427">MSSRAESDPGPISQGTPQAGAAPAAHAPWVQASSMQLGLAMGLVGIVFYRIDLATQRIQLNDWGYQFIGLEPQPDGMPIEAIRERIHPDDRQMIRDATRHAAETTGVIDTEARYRRFDGVYRTLLTRRLAERNAAGEAVAVIGVSMDISEQVKEREKAQAAAQSMEMVVDATGVGVWSTDVASRQTQWNTQMRRIYGIADDVPVWEARRQAIARTDPADVERLDAAYARLAAGEQGTIEIEFGIRWPDGQPRWIVGRSRAAVREGRRVVFGVFIDVTERRTTQERLRRAEERTLLAAKTVGLAMWERDLVTGESWWDAQMYRLRGLSSEERRTPNELRHQSIHPDDLYFVEERTAHIIDRETDYQFDFRVRWPNGTVRWLAARGTVIRDDAGRPLRILGFNWDVTEHKNAEALRHEREAAEEASRAKSQFLSRMSHELRTPLNAVLGFTQVMLDDASQPLGDRQRPRAEHIRDAGKHLLALIDDVLDLTSVEAVGLNAEPLAVAPLVSDMVMWITPAADTALVSVDTGALHGAVMADQRRLRQVLGNLLSNAVKYNRVGGRVLVSAHAGQGRDAGMLCIRVEDSGRGLTPAQLQRLFEPFNRLGVEREGIEGTGIGLTIVRSLVERMGGRVDVRSDAGKGTCFEVWLPAAKAPQDSEATQPMPLTVSSPGLSAIEVLYIEDNAVNVLLLREIVNLRDNVTLHVAVDGRSGIERALALKPRAVLIDLQLPDIDGFAVLQALRQEPSMKHVALIALSANAMPDDIERAMQLGFDDYLTKPIDFRRFLGTLDNLAGLSSG</sequence>
<dbReference type="PANTHER" id="PTHR43047:SF64">
    <property type="entry name" value="HISTIDINE KINASE CONTAINING CHEY-HOMOLOGOUS RECEIVER DOMAIN AND PAS DOMAIN-RELATED"/>
    <property type="match status" value="1"/>
</dbReference>
<feature type="domain" description="PAC" evidence="18">
    <location>
        <begin position="364"/>
        <end position="416"/>
    </location>
</feature>
<evidence type="ECO:0000256" key="1">
    <source>
        <dbReference type="ARBA" id="ARBA00000085"/>
    </source>
</evidence>
<dbReference type="InterPro" id="IPR003661">
    <property type="entry name" value="HisK_dim/P_dom"/>
</dbReference>
<dbReference type="CDD" id="cd00082">
    <property type="entry name" value="HisKA"/>
    <property type="match status" value="1"/>
</dbReference>
<evidence type="ECO:0000256" key="4">
    <source>
        <dbReference type="ARBA" id="ARBA00022475"/>
    </source>
</evidence>
<gene>
    <name evidence="19" type="ORF">DZC73_10040</name>
</gene>
<dbReference type="RefSeq" id="WP_124540082.1">
    <property type="nucleotide sequence ID" value="NZ_QUSW01000002.1"/>
</dbReference>
<dbReference type="InterPro" id="IPR013655">
    <property type="entry name" value="PAS_fold_3"/>
</dbReference>
<dbReference type="NCBIfam" id="TIGR00229">
    <property type="entry name" value="sensory_box"/>
    <property type="match status" value="2"/>
</dbReference>
<dbReference type="SMART" id="SM00448">
    <property type="entry name" value="REC"/>
    <property type="match status" value="1"/>
</dbReference>
<dbReference type="SMART" id="SM00086">
    <property type="entry name" value="PAC"/>
    <property type="match status" value="3"/>
</dbReference>
<proteinExistence type="predicted"/>
<dbReference type="OrthoDB" id="8552871at2"/>
<dbReference type="Pfam" id="PF00989">
    <property type="entry name" value="PAS"/>
    <property type="match status" value="1"/>
</dbReference>
<dbReference type="PRINTS" id="PR00344">
    <property type="entry name" value="BCTRLSENSOR"/>
</dbReference>
<dbReference type="InterPro" id="IPR005467">
    <property type="entry name" value="His_kinase_dom"/>
</dbReference>
<keyword evidence="13" id="KW-0472">Membrane</keyword>
<dbReference type="GO" id="GO:0005886">
    <property type="term" value="C:plasma membrane"/>
    <property type="evidence" value="ECO:0007669"/>
    <property type="project" value="UniProtKB-SubCell"/>
</dbReference>
<evidence type="ECO:0000256" key="14">
    <source>
        <dbReference type="PROSITE-ProRule" id="PRU00169"/>
    </source>
</evidence>
<dbReference type="SUPFAM" id="SSF52172">
    <property type="entry name" value="CheY-like"/>
    <property type="match status" value="1"/>
</dbReference>
<evidence type="ECO:0000256" key="13">
    <source>
        <dbReference type="ARBA" id="ARBA00023136"/>
    </source>
</evidence>
<keyword evidence="12" id="KW-1133">Transmembrane helix</keyword>
<dbReference type="GO" id="GO:0000155">
    <property type="term" value="F:phosphorelay sensor kinase activity"/>
    <property type="evidence" value="ECO:0007669"/>
    <property type="project" value="InterPro"/>
</dbReference>
<dbReference type="AlphaFoldDB" id="A0A3N7K2L5"/>
<evidence type="ECO:0000313" key="20">
    <source>
        <dbReference type="Proteomes" id="UP000267464"/>
    </source>
</evidence>
<dbReference type="SUPFAM" id="SSF55785">
    <property type="entry name" value="PYP-like sensor domain (PAS domain)"/>
    <property type="match status" value="3"/>
</dbReference>
<dbReference type="SUPFAM" id="SSF55874">
    <property type="entry name" value="ATPase domain of HSP90 chaperone/DNA topoisomerase II/histidine kinase"/>
    <property type="match status" value="1"/>
</dbReference>
<dbReference type="SUPFAM" id="SSF47384">
    <property type="entry name" value="Homodimeric domain of signal transducing histidine kinase"/>
    <property type="match status" value="1"/>
</dbReference>
<reference evidence="19 20" key="1">
    <citation type="submission" date="2018-08" db="EMBL/GenBank/DDBJ databases">
        <authorList>
            <person name="Khan S.A."/>
            <person name="Jeon C.O."/>
            <person name="Chun B.H."/>
            <person name="Jeong S.E."/>
        </authorList>
    </citation>
    <scope>NUCLEOTIDE SEQUENCE [LARGE SCALE GENOMIC DNA]</scope>
    <source>
        <strain evidence="19 20">S-16</strain>
    </source>
</reference>
<dbReference type="Pfam" id="PF00512">
    <property type="entry name" value="HisKA"/>
    <property type="match status" value="1"/>
</dbReference>
<dbReference type="Gene3D" id="1.10.287.130">
    <property type="match status" value="1"/>
</dbReference>
<evidence type="ECO:0000256" key="11">
    <source>
        <dbReference type="ARBA" id="ARBA00022777"/>
    </source>
</evidence>
<evidence type="ECO:0000256" key="6">
    <source>
        <dbReference type="ARBA" id="ARBA00022553"/>
    </source>
</evidence>
<dbReference type="InterPro" id="IPR004358">
    <property type="entry name" value="Sig_transdc_His_kin-like_C"/>
</dbReference>
<dbReference type="GO" id="GO:0006355">
    <property type="term" value="P:regulation of DNA-templated transcription"/>
    <property type="evidence" value="ECO:0007669"/>
    <property type="project" value="InterPro"/>
</dbReference>
<keyword evidence="7" id="KW-0808">Transferase</keyword>
<dbReference type="FunFam" id="2.10.70.100:FF:000001">
    <property type="entry name" value="Sensory transduction histidine kinase"/>
    <property type="match status" value="1"/>
</dbReference>
<dbReference type="SMART" id="SM00388">
    <property type="entry name" value="HisKA"/>
    <property type="match status" value="1"/>
</dbReference>
<keyword evidence="11" id="KW-0418">Kinase</keyword>
<dbReference type="InterPro" id="IPR003594">
    <property type="entry name" value="HATPase_dom"/>
</dbReference>
<dbReference type="InterPro" id="IPR001789">
    <property type="entry name" value="Sig_transdc_resp-reg_receiver"/>
</dbReference>
<dbReference type="Proteomes" id="UP000267464">
    <property type="component" value="Unassembled WGS sequence"/>
</dbReference>
<evidence type="ECO:0000256" key="2">
    <source>
        <dbReference type="ARBA" id="ARBA00004429"/>
    </source>
</evidence>
<dbReference type="InterPro" id="IPR036097">
    <property type="entry name" value="HisK_dim/P_sf"/>
</dbReference>
<feature type="domain" description="Histidine kinase" evidence="16">
    <location>
        <begin position="433"/>
        <end position="651"/>
    </location>
</feature>
<feature type="domain" description="Response regulatory" evidence="17">
    <location>
        <begin position="675"/>
        <end position="792"/>
    </location>
</feature>